<proteinExistence type="predicted"/>
<sequence>MAHPTFRSRRVVHIVALLSAVAVVGGVLRIVTQPDETRTYCALMPDSIGLFPGSSVTIFGVPVGSVTGITPDGTHARVEFEISADRRLASDVGATTLSQTLIADRRLALVGNEPPPGAESWDSDGCITRTVTPKSMTVTLTALSDLAEEMTGDDSQNHAVADGLAAFTDATDGTGDDINRVVRQLAAALDAPDAAIGRIGTLIEVLSELSDKVVGYWPQVKLMLTRLPSTLVAVEELLISPAVDIVARLRDVLPQINDVMMLYGGEMIRNVEAEGNLPQMISTGVSSLSEALRLVPVYAGAFEQAIDPATGHIGLAYTAPPNALPSEVASTLCSLMNAAAPATQSCAAPGTVTALLPDLLTQGAPR</sequence>
<dbReference type="Proteomes" id="UP001336020">
    <property type="component" value="Unassembled WGS sequence"/>
</dbReference>
<dbReference type="InterPro" id="IPR052336">
    <property type="entry name" value="MlaD_Phospholipid_Transporter"/>
</dbReference>
<dbReference type="InterPro" id="IPR003399">
    <property type="entry name" value="Mce/MlaD"/>
</dbReference>
<evidence type="ECO:0000313" key="3">
    <source>
        <dbReference type="Proteomes" id="UP001336020"/>
    </source>
</evidence>
<accession>A0ABU7LAH9</accession>
<gene>
    <name evidence="2" type="ORF">Q7514_13615</name>
</gene>
<dbReference type="PANTHER" id="PTHR33371">
    <property type="entry name" value="INTERMEMBRANE PHOSPHOLIPID TRANSPORT SYSTEM BINDING PROTEIN MLAD-RELATED"/>
    <property type="match status" value="1"/>
</dbReference>
<dbReference type="PANTHER" id="PTHR33371:SF4">
    <property type="entry name" value="INTERMEMBRANE PHOSPHOLIPID TRANSPORT SYSTEM BINDING PROTEIN MLAD"/>
    <property type="match status" value="1"/>
</dbReference>
<dbReference type="EMBL" id="JAUTXY010000005">
    <property type="protein sequence ID" value="MEE2058558.1"/>
    <property type="molecule type" value="Genomic_DNA"/>
</dbReference>
<organism evidence="2 3">
    <name type="scientific">Rhodococcus artemisiae</name>
    <dbReference type="NCBI Taxonomy" id="714159"/>
    <lineage>
        <taxon>Bacteria</taxon>
        <taxon>Bacillati</taxon>
        <taxon>Actinomycetota</taxon>
        <taxon>Actinomycetes</taxon>
        <taxon>Mycobacteriales</taxon>
        <taxon>Nocardiaceae</taxon>
        <taxon>Rhodococcus</taxon>
    </lineage>
</organism>
<name>A0ABU7LAH9_9NOCA</name>
<comment type="caution">
    <text evidence="2">The sequence shown here is derived from an EMBL/GenBank/DDBJ whole genome shotgun (WGS) entry which is preliminary data.</text>
</comment>
<keyword evidence="3" id="KW-1185">Reference proteome</keyword>
<reference evidence="2 3" key="1">
    <citation type="submission" date="2023-07" db="EMBL/GenBank/DDBJ databases">
        <authorList>
            <person name="Girao M."/>
            <person name="Carvalho M.F."/>
        </authorList>
    </citation>
    <scope>NUCLEOTIDE SEQUENCE [LARGE SCALE GENOMIC DNA]</scope>
    <source>
        <strain evidence="2 3">YIM65754</strain>
    </source>
</reference>
<dbReference type="Pfam" id="PF02470">
    <property type="entry name" value="MlaD"/>
    <property type="match status" value="1"/>
</dbReference>
<evidence type="ECO:0000313" key="2">
    <source>
        <dbReference type="EMBL" id="MEE2058558.1"/>
    </source>
</evidence>
<feature type="domain" description="Mce/MlaD" evidence="1">
    <location>
        <begin position="37"/>
        <end position="110"/>
    </location>
</feature>
<protein>
    <submittedName>
        <fullName evidence="2">MlaD family protein</fullName>
    </submittedName>
</protein>
<dbReference type="RefSeq" id="WP_330133796.1">
    <property type="nucleotide sequence ID" value="NZ_JAUTXY010000005.1"/>
</dbReference>
<evidence type="ECO:0000259" key="1">
    <source>
        <dbReference type="Pfam" id="PF02470"/>
    </source>
</evidence>